<feature type="compositionally biased region" description="Low complexity" evidence="2">
    <location>
        <begin position="525"/>
        <end position="535"/>
    </location>
</feature>
<feature type="compositionally biased region" description="Acidic residues" evidence="2">
    <location>
        <begin position="318"/>
        <end position="334"/>
    </location>
</feature>
<dbReference type="Proteomes" id="UP000198211">
    <property type="component" value="Unassembled WGS sequence"/>
</dbReference>
<feature type="compositionally biased region" description="Basic residues" evidence="2">
    <location>
        <begin position="449"/>
        <end position="464"/>
    </location>
</feature>
<evidence type="ECO:0000256" key="1">
    <source>
        <dbReference type="SAM" id="Coils"/>
    </source>
</evidence>
<feature type="compositionally biased region" description="Low complexity" evidence="2">
    <location>
        <begin position="465"/>
        <end position="479"/>
    </location>
</feature>
<reference evidence="4" key="1">
    <citation type="submission" date="2017-03" db="EMBL/GenBank/DDBJ databases">
        <title>Phytopthora megakarya and P. palmivora, two closely related causual agents of cacao black pod achieved similar genome size and gene model numbers by different mechanisms.</title>
        <authorList>
            <person name="Ali S."/>
            <person name="Shao J."/>
            <person name="Larry D.J."/>
            <person name="Kronmiller B."/>
            <person name="Shen D."/>
            <person name="Strem M.D."/>
            <person name="Melnick R.L."/>
            <person name="Guiltinan M.J."/>
            <person name="Tyler B.M."/>
            <person name="Meinhardt L.W."/>
            <person name="Bailey B.A."/>
        </authorList>
    </citation>
    <scope>NUCLEOTIDE SEQUENCE [LARGE SCALE GENOMIC DNA]</scope>
    <source>
        <strain evidence="4">zdho120</strain>
    </source>
</reference>
<feature type="compositionally biased region" description="Pro residues" evidence="2">
    <location>
        <begin position="362"/>
        <end position="375"/>
    </location>
</feature>
<feature type="region of interest" description="Disordered" evidence="2">
    <location>
        <begin position="299"/>
        <end position="567"/>
    </location>
</feature>
<dbReference type="AlphaFoldDB" id="A0A225V017"/>
<feature type="compositionally biased region" description="Basic residues" evidence="2">
    <location>
        <begin position="304"/>
        <end position="314"/>
    </location>
</feature>
<evidence type="ECO:0000313" key="4">
    <source>
        <dbReference type="Proteomes" id="UP000198211"/>
    </source>
</evidence>
<proteinExistence type="predicted"/>
<feature type="coiled-coil region" evidence="1">
    <location>
        <begin position="98"/>
        <end position="132"/>
    </location>
</feature>
<comment type="caution">
    <text evidence="3">The sequence shown here is derived from an EMBL/GenBank/DDBJ whole genome shotgun (WGS) entry which is preliminary data.</text>
</comment>
<feature type="non-terminal residue" evidence="3">
    <location>
        <position position="1"/>
    </location>
</feature>
<feature type="compositionally biased region" description="Low complexity" evidence="2">
    <location>
        <begin position="341"/>
        <end position="354"/>
    </location>
</feature>
<protein>
    <submittedName>
        <fullName evidence="3">Uncharacterized protein</fullName>
    </submittedName>
</protein>
<keyword evidence="4" id="KW-1185">Reference proteome</keyword>
<name>A0A225V017_9STRA</name>
<dbReference type="EMBL" id="NBNE01009095">
    <property type="protein sequence ID" value="OWY98770.1"/>
    <property type="molecule type" value="Genomic_DNA"/>
</dbReference>
<feature type="compositionally biased region" description="Basic residues" evidence="2">
    <location>
        <begin position="540"/>
        <end position="555"/>
    </location>
</feature>
<feature type="compositionally biased region" description="Basic and acidic residues" evidence="2">
    <location>
        <begin position="496"/>
        <end position="511"/>
    </location>
</feature>
<gene>
    <name evidence="3" type="ORF">PHMEG_00030383</name>
</gene>
<feature type="compositionally biased region" description="Low complexity" evidence="2">
    <location>
        <begin position="376"/>
        <end position="402"/>
    </location>
</feature>
<accession>A0A225V017</accession>
<keyword evidence="1" id="KW-0175">Coiled coil</keyword>
<organism evidence="3 4">
    <name type="scientific">Phytophthora megakarya</name>
    <dbReference type="NCBI Taxonomy" id="4795"/>
    <lineage>
        <taxon>Eukaryota</taxon>
        <taxon>Sar</taxon>
        <taxon>Stramenopiles</taxon>
        <taxon>Oomycota</taxon>
        <taxon>Peronosporomycetes</taxon>
        <taxon>Peronosporales</taxon>
        <taxon>Peronosporaceae</taxon>
        <taxon>Phytophthora</taxon>
    </lineage>
</organism>
<sequence length="618" mass="66969">ESVCQALDGRLAEMLRFYAILHWGPNVRCQVGRELAATQASLKSAEASHTVMENKLSSEQCAHANAETLAQQFSADRDPAHKEVKLVKSREASLNAQISEMNAAIKSHQEMYDRLENRMQLALRSNEILTKEVNHGRSEYLVGIPAFEKSHENLHKLLSHTDPKETTLTLELRERNRDLVRRVKRLEKANSGMDPEALIVLVEGFELDKIDWELWLPILRLAVRFAEIRAEKQRKAEETAAAAGLPAPPPLMVSVPGDGNSNAAAVSLTVNPADWAARLSLAMLNQARLRRHLRLNLQDLSGGKKGKGKAKRRRTGSDDEDVDFGGGDSGEDACEEGREGSATSSSAATSQPQPKKQKASPPASPPTPAEKPPPSSKSSTKLSPSKPSSNKSPSSKSSVPAPARHKADSAPKKLDVAVSDAESMSSPRLTPKRKAAMIFACPSAQSSSKSKKSRSKKTSAKAKSGRSSSDESVISVSSESESESSSDQDSSASEGSEVHEDKESELSKLRPESQYLEDLPDDTLDAPAPAALSAAGSQAGKKKVSPKSAGKKKSSAKTNKSSLDTTLPDWISTYPELVKLAQRASDLLIPYVAPEFTTVSAQKYWVKLEQAFPRAFRR</sequence>
<feature type="compositionally biased region" description="Basic and acidic residues" evidence="2">
    <location>
        <begin position="405"/>
        <end position="415"/>
    </location>
</feature>
<evidence type="ECO:0000313" key="3">
    <source>
        <dbReference type="EMBL" id="OWY98770.1"/>
    </source>
</evidence>
<evidence type="ECO:0000256" key="2">
    <source>
        <dbReference type="SAM" id="MobiDB-lite"/>
    </source>
</evidence>